<dbReference type="EMBL" id="LR031874">
    <property type="protein sequence ID" value="VDD25595.1"/>
    <property type="molecule type" value="Genomic_DNA"/>
</dbReference>
<proteinExistence type="predicted"/>
<accession>A0A3P6DUA6</accession>
<gene>
    <name evidence="1" type="ORF">BOLC2T10943H</name>
</gene>
<name>A0A3P6DUA6_BRAOL</name>
<sequence>MCQHLLHQKVIMIKVIKMLELSMLKSFLRTTKLYMSIVLTKEKVKLDQANI</sequence>
<evidence type="ECO:0000313" key="1">
    <source>
        <dbReference type="EMBL" id="VDD25595.1"/>
    </source>
</evidence>
<organism evidence="1">
    <name type="scientific">Brassica oleracea</name>
    <name type="common">Wild cabbage</name>
    <dbReference type="NCBI Taxonomy" id="3712"/>
    <lineage>
        <taxon>Eukaryota</taxon>
        <taxon>Viridiplantae</taxon>
        <taxon>Streptophyta</taxon>
        <taxon>Embryophyta</taxon>
        <taxon>Tracheophyta</taxon>
        <taxon>Spermatophyta</taxon>
        <taxon>Magnoliopsida</taxon>
        <taxon>eudicotyledons</taxon>
        <taxon>Gunneridae</taxon>
        <taxon>Pentapetalae</taxon>
        <taxon>rosids</taxon>
        <taxon>malvids</taxon>
        <taxon>Brassicales</taxon>
        <taxon>Brassicaceae</taxon>
        <taxon>Brassiceae</taxon>
        <taxon>Brassica</taxon>
    </lineage>
</organism>
<reference evidence="1" key="1">
    <citation type="submission" date="2018-11" db="EMBL/GenBank/DDBJ databases">
        <authorList>
            <consortium name="Genoscope - CEA"/>
            <person name="William W."/>
        </authorList>
    </citation>
    <scope>NUCLEOTIDE SEQUENCE</scope>
</reference>
<protein>
    <submittedName>
        <fullName evidence="1">Uncharacterized protein</fullName>
    </submittedName>
</protein>
<dbReference type="AlphaFoldDB" id="A0A3P6DUA6"/>